<dbReference type="Pfam" id="PF02770">
    <property type="entry name" value="Acyl-CoA_dh_M"/>
    <property type="match status" value="1"/>
</dbReference>
<comment type="cofactor">
    <cofactor evidence="1 5">
        <name>FAD</name>
        <dbReference type="ChEBI" id="CHEBI:57692"/>
    </cofactor>
</comment>
<evidence type="ECO:0000259" key="6">
    <source>
        <dbReference type="Pfam" id="PF00441"/>
    </source>
</evidence>
<evidence type="ECO:0000259" key="7">
    <source>
        <dbReference type="Pfam" id="PF02770"/>
    </source>
</evidence>
<name>A0A9Q3W5R5_9GAMM</name>
<dbReference type="InterPro" id="IPR009075">
    <property type="entry name" value="AcylCo_DH/oxidase_C"/>
</dbReference>
<dbReference type="SUPFAM" id="SSF56645">
    <property type="entry name" value="Acyl-CoA dehydrogenase NM domain-like"/>
    <property type="match status" value="1"/>
</dbReference>
<keyword evidence="3 5" id="KW-0285">Flavoprotein</keyword>
<dbReference type="GO" id="GO:0003995">
    <property type="term" value="F:acyl-CoA dehydrogenase activity"/>
    <property type="evidence" value="ECO:0007669"/>
    <property type="project" value="InterPro"/>
</dbReference>
<dbReference type="InterPro" id="IPR036250">
    <property type="entry name" value="AcylCo_DH-like_C"/>
</dbReference>
<keyword evidence="5" id="KW-0560">Oxidoreductase</keyword>
<organism evidence="9 10">
    <name type="scientific">Alloalcanivorax xenomutans</name>
    <dbReference type="NCBI Taxonomy" id="1094342"/>
    <lineage>
        <taxon>Bacteria</taxon>
        <taxon>Pseudomonadati</taxon>
        <taxon>Pseudomonadota</taxon>
        <taxon>Gammaproteobacteria</taxon>
        <taxon>Oceanospirillales</taxon>
        <taxon>Alcanivoracaceae</taxon>
        <taxon>Alloalcanivorax</taxon>
    </lineage>
</organism>
<dbReference type="Pfam" id="PF02771">
    <property type="entry name" value="Acyl-CoA_dh_N"/>
    <property type="match status" value="1"/>
</dbReference>
<dbReference type="GO" id="GO:0050660">
    <property type="term" value="F:flavin adenine dinucleotide binding"/>
    <property type="evidence" value="ECO:0007669"/>
    <property type="project" value="InterPro"/>
</dbReference>
<sequence length="400" mass="43770">MNFDLPEELVTLRDAVTDVCEKHLIPGIKDFEEREEFAYPLIREMGKAGLFGAPFPEELGGSAAGFLAVSVIAEEISRLAPEFGYAMNMQSMTCPYTIYNWGTEEQARRFVPGLIAGEQIGMFALSEEGSGSDPAGSMRTVARRDGDVYRLNGSKMWITFSHATDVGVLFAKTDPHADPAHTGITAFIVQPKLFEGYSAQPIELPGLSRSLRSCTVFLDDFVVPVENRLGEEGEGFRIAMNALEYGRLTVSGRLTGLAQSALDVARNYANERIIDGKPIARFQLIQERIADATVAVEAARLMSHRVGWTMDQGRVSTRVASRAKYFATQAARLAGDVAREVLGGNALTAEYPVKKINAYIDMLTVGEGSENVQRVLIGEDSLGIKDATRHAMRNRFAGML</sequence>
<keyword evidence="4 5" id="KW-0274">FAD</keyword>
<dbReference type="Proteomes" id="UP001107961">
    <property type="component" value="Unassembled WGS sequence"/>
</dbReference>
<evidence type="ECO:0000256" key="3">
    <source>
        <dbReference type="ARBA" id="ARBA00022630"/>
    </source>
</evidence>
<dbReference type="AlphaFoldDB" id="A0A9Q3W5R5"/>
<evidence type="ECO:0000256" key="1">
    <source>
        <dbReference type="ARBA" id="ARBA00001974"/>
    </source>
</evidence>
<proteinExistence type="inferred from homology"/>
<gene>
    <name evidence="9" type="ORF">LZG35_09260</name>
</gene>
<evidence type="ECO:0000256" key="4">
    <source>
        <dbReference type="ARBA" id="ARBA00022827"/>
    </source>
</evidence>
<dbReference type="EMBL" id="JAJVKT010000009">
    <property type="protein sequence ID" value="MCE7508822.1"/>
    <property type="molecule type" value="Genomic_DNA"/>
</dbReference>
<comment type="similarity">
    <text evidence="2 5">Belongs to the acyl-CoA dehydrogenase family.</text>
</comment>
<comment type="caution">
    <text evidence="9">The sequence shown here is derived from an EMBL/GenBank/DDBJ whole genome shotgun (WGS) entry which is preliminary data.</text>
</comment>
<dbReference type="PANTHER" id="PTHR43884">
    <property type="entry name" value="ACYL-COA DEHYDROGENASE"/>
    <property type="match status" value="1"/>
</dbReference>
<dbReference type="Gene3D" id="1.10.540.10">
    <property type="entry name" value="Acyl-CoA dehydrogenase/oxidase, N-terminal domain"/>
    <property type="match status" value="1"/>
</dbReference>
<dbReference type="PANTHER" id="PTHR43884:SF12">
    <property type="entry name" value="ISOVALERYL-COA DEHYDROGENASE, MITOCHONDRIAL-RELATED"/>
    <property type="match status" value="1"/>
</dbReference>
<reference evidence="9" key="1">
    <citation type="submission" date="2022-01" db="EMBL/GenBank/DDBJ databases">
        <authorList>
            <person name="Karlyshev A.V."/>
            <person name="Jaspars M."/>
        </authorList>
    </citation>
    <scope>NUCLEOTIDE SEQUENCE</scope>
    <source>
        <strain evidence="9">AGSA3-2</strain>
    </source>
</reference>
<evidence type="ECO:0000313" key="9">
    <source>
        <dbReference type="EMBL" id="MCE7508822.1"/>
    </source>
</evidence>
<feature type="domain" description="Acyl-CoA dehydrogenase/oxidase N-terminal" evidence="8">
    <location>
        <begin position="7"/>
        <end position="118"/>
    </location>
</feature>
<feature type="domain" description="Acyl-CoA oxidase/dehydrogenase middle" evidence="7">
    <location>
        <begin position="123"/>
        <end position="220"/>
    </location>
</feature>
<dbReference type="PROSITE" id="PS00072">
    <property type="entry name" value="ACYL_COA_DH_1"/>
    <property type="match status" value="1"/>
</dbReference>
<dbReference type="InterPro" id="IPR046373">
    <property type="entry name" value="Acyl-CoA_Oxase/DH_mid-dom_sf"/>
</dbReference>
<dbReference type="InterPro" id="IPR013786">
    <property type="entry name" value="AcylCoA_DH/ox_N"/>
</dbReference>
<evidence type="ECO:0000259" key="8">
    <source>
        <dbReference type="Pfam" id="PF02771"/>
    </source>
</evidence>
<dbReference type="InterPro" id="IPR009100">
    <property type="entry name" value="AcylCoA_DH/oxidase_NM_dom_sf"/>
</dbReference>
<protein>
    <submittedName>
        <fullName evidence="9">Acyl-CoA dehydrogenase family protein</fullName>
    </submittedName>
</protein>
<dbReference type="Gene3D" id="2.40.110.10">
    <property type="entry name" value="Butyryl-CoA Dehydrogenase, subunit A, domain 2"/>
    <property type="match status" value="1"/>
</dbReference>
<dbReference type="InterPro" id="IPR037069">
    <property type="entry name" value="AcylCoA_DH/ox_N_sf"/>
</dbReference>
<evidence type="ECO:0000256" key="5">
    <source>
        <dbReference type="RuleBase" id="RU362125"/>
    </source>
</evidence>
<dbReference type="SUPFAM" id="SSF47203">
    <property type="entry name" value="Acyl-CoA dehydrogenase C-terminal domain-like"/>
    <property type="match status" value="1"/>
</dbReference>
<dbReference type="RefSeq" id="WP_080530276.1">
    <property type="nucleotide sequence ID" value="NZ_CP012331.1"/>
</dbReference>
<dbReference type="KEGG" id="axe:P40_01705"/>
<evidence type="ECO:0000313" key="10">
    <source>
        <dbReference type="Proteomes" id="UP001107961"/>
    </source>
</evidence>
<dbReference type="Pfam" id="PF00441">
    <property type="entry name" value="Acyl-CoA_dh_1"/>
    <property type="match status" value="1"/>
</dbReference>
<dbReference type="InterPro" id="IPR006091">
    <property type="entry name" value="Acyl-CoA_Oxase/DH_mid-dom"/>
</dbReference>
<feature type="domain" description="Acyl-CoA dehydrogenase/oxidase C-terminal" evidence="6">
    <location>
        <begin position="233"/>
        <end position="380"/>
    </location>
</feature>
<evidence type="ECO:0000256" key="2">
    <source>
        <dbReference type="ARBA" id="ARBA00009347"/>
    </source>
</evidence>
<keyword evidence="10" id="KW-1185">Reference proteome</keyword>
<dbReference type="Gene3D" id="1.20.140.10">
    <property type="entry name" value="Butyryl-CoA Dehydrogenase, subunit A, domain 3"/>
    <property type="match status" value="1"/>
</dbReference>
<accession>A0A9Q3W5R5</accession>
<dbReference type="InterPro" id="IPR006089">
    <property type="entry name" value="Acyl-CoA_DH_CS"/>
</dbReference>